<accession>A0A7C9TM02</accession>
<dbReference type="InterPro" id="IPR036890">
    <property type="entry name" value="HATPase_C_sf"/>
</dbReference>
<evidence type="ECO:0000256" key="8">
    <source>
        <dbReference type="ARBA" id="ARBA00023026"/>
    </source>
</evidence>
<dbReference type="Gene3D" id="3.40.50.2300">
    <property type="match status" value="1"/>
</dbReference>
<dbReference type="SMART" id="SM00387">
    <property type="entry name" value="HATPase_c"/>
    <property type="match status" value="1"/>
</dbReference>
<keyword evidence="7" id="KW-0902">Two-component regulatory system</keyword>
<dbReference type="SUPFAM" id="SSF55874">
    <property type="entry name" value="ATPase domain of HSP90 chaperone/DNA topoisomerase II/histidine kinase"/>
    <property type="match status" value="1"/>
</dbReference>
<dbReference type="PRINTS" id="PR00344">
    <property type="entry name" value="BCTRLSENSOR"/>
</dbReference>
<dbReference type="EMBL" id="JAAGOH010000025">
    <property type="protein sequence ID" value="NDY92962.1"/>
    <property type="molecule type" value="Genomic_DNA"/>
</dbReference>
<dbReference type="Pfam" id="PF02518">
    <property type="entry name" value="HATPase_c"/>
    <property type="match status" value="1"/>
</dbReference>
<organism evidence="16 17">
    <name type="scientific">Ideonella livida</name>
    <dbReference type="NCBI Taxonomy" id="2707176"/>
    <lineage>
        <taxon>Bacteria</taxon>
        <taxon>Pseudomonadati</taxon>
        <taxon>Pseudomonadota</taxon>
        <taxon>Betaproteobacteria</taxon>
        <taxon>Burkholderiales</taxon>
        <taxon>Sphaerotilaceae</taxon>
        <taxon>Ideonella</taxon>
    </lineage>
</organism>
<reference evidence="16 17" key="1">
    <citation type="submission" date="2020-02" db="EMBL/GenBank/DDBJ databases">
        <title>Ideonella bacterium strain TBM-1.</title>
        <authorList>
            <person name="Chen W.-M."/>
        </authorList>
    </citation>
    <scope>NUCLEOTIDE SEQUENCE [LARGE SCALE GENOMIC DNA]</scope>
    <source>
        <strain evidence="16 17">TBM-1</strain>
    </source>
</reference>
<dbReference type="InterPro" id="IPR004358">
    <property type="entry name" value="Sig_transdc_His_kin-like_C"/>
</dbReference>
<name>A0A7C9TM02_9BURK</name>
<dbReference type="CDD" id="cd00130">
    <property type="entry name" value="PAS"/>
    <property type="match status" value="1"/>
</dbReference>
<dbReference type="Gene3D" id="1.10.287.130">
    <property type="match status" value="1"/>
</dbReference>
<dbReference type="InterPro" id="IPR003594">
    <property type="entry name" value="HATPase_dom"/>
</dbReference>
<dbReference type="SMART" id="SM00091">
    <property type="entry name" value="PAS"/>
    <property type="match status" value="1"/>
</dbReference>
<dbReference type="Gene3D" id="3.30.565.10">
    <property type="entry name" value="Histidine kinase-like ATPase, C-terminal domain"/>
    <property type="match status" value="1"/>
</dbReference>
<evidence type="ECO:0000259" key="13">
    <source>
        <dbReference type="PROSITE" id="PS50109"/>
    </source>
</evidence>
<dbReference type="FunFam" id="3.30.565.10:FF:000010">
    <property type="entry name" value="Sensor histidine kinase RcsC"/>
    <property type="match status" value="1"/>
</dbReference>
<keyword evidence="3 11" id="KW-0597">Phosphoprotein</keyword>
<dbReference type="PROSITE" id="PS50112">
    <property type="entry name" value="PAS"/>
    <property type="match status" value="1"/>
</dbReference>
<dbReference type="SUPFAM" id="SSF55785">
    <property type="entry name" value="PYP-like sensor domain (PAS domain)"/>
    <property type="match status" value="1"/>
</dbReference>
<dbReference type="EC" id="2.7.13.3" evidence="2"/>
<dbReference type="CDD" id="cd16922">
    <property type="entry name" value="HATPase_EvgS-ArcB-TorS-like"/>
    <property type="match status" value="1"/>
</dbReference>
<dbReference type="SMART" id="SM00388">
    <property type="entry name" value="HisKA"/>
    <property type="match status" value="1"/>
</dbReference>
<evidence type="ECO:0000259" key="14">
    <source>
        <dbReference type="PROSITE" id="PS50110"/>
    </source>
</evidence>
<dbReference type="Pfam" id="PF00512">
    <property type="entry name" value="HisKA"/>
    <property type="match status" value="1"/>
</dbReference>
<dbReference type="CDD" id="cd00082">
    <property type="entry name" value="HisKA"/>
    <property type="match status" value="1"/>
</dbReference>
<evidence type="ECO:0000256" key="5">
    <source>
        <dbReference type="ARBA" id="ARBA00022729"/>
    </source>
</evidence>
<keyword evidence="4" id="KW-0808">Transferase</keyword>
<dbReference type="InterPro" id="IPR005467">
    <property type="entry name" value="His_kinase_dom"/>
</dbReference>
<evidence type="ECO:0000313" key="17">
    <source>
        <dbReference type="Proteomes" id="UP000484255"/>
    </source>
</evidence>
<dbReference type="InterPro" id="IPR001789">
    <property type="entry name" value="Sig_transdc_resp-reg_receiver"/>
</dbReference>
<dbReference type="SUPFAM" id="SSF52172">
    <property type="entry name" value="CheY-like"/>
    <property type="match status" value="1"/>
</dbReference>
<protein>
    <recommendedName>
        <fullName evidence="10">Virulence sensor protein BvgS</fullName>
        <ecNumber evidence="2">2.7.13.3</ecNumber>
    </recommendedName>
</protein>
<dbReference type="InterPro" id="IPR000014">
    <property type="entry name" value="PAS"/>
</dbReference>
<dbReference type="Pfam" id="PF13426">
    <property type="entry name" value="PAS_9"/>
    <property type="match status" value="1"/>
</dbReference>
<evidence type="ECO:0000256" key="6">
    <source>
        <dbReference type="ARBA" id="ARBA00022777"/>
    </source>
</evidence>
<evidence type="ECO:0000259" key="15">
    <source>
        <dbReference type="PROSITE" id="PS50112"/>
    </source>
</evidence>
<dbReference type="Proteomes" id="UP000484255">
    <property type="component" value="Unassembled WGS sequence"/>
</dbReference>
<evidence type="ECO:0000256" key="4">
    <source>
        <dbReference type="ARBA" id="ARBA00022679"/>
    </source>
</evidence>
<dbReference type="Gene3D" id="3.30.450.20">
    <property type="entry name" value="PAS domain"/>
    <property type="match status" value="1"/>
</dbReference>
<comment type="caution">
    <text evidence="16">The sequence shown here is derived from an EMBL/GenBank/DDBJ whole genome shotgun (WGS) entry which is preliminary data.</text>
</comment>
<sequence length="609" mass="64899">MPAPASTPTAPMRLHELLRIALGAACGAALGSGWLGNPLLGALGASLGAGLAARWRPAADHAGDSDGQGGAPPGGQAAALDPLADPPWAEVLCTYLPDALVITERATGRLLWVNPGFERMTGWAPHEALGRTALDLGLWVNPADRLVWMMALRREGRPLAWSGRFRRHDGQEMVVQLACQVAPLQGHEVVLIAARDITEEARAQRLAESQRAEQAAAQARALTEARDAAEAASRAKSQFLARASHEIRTPLSALLGLAGMARDPGLDDLRRRRYIELLCDSAEALSRILSNILDFSRIEAGRLSVQPQPFDLPAQLDPLGGAFSALADARGLQMEVSLAPQLPHIVVGDWDRLRQILVNFLHNALKFTREGGVHLVVEPAAGDRVRFEVHDTGPGIDAATCARLFQPFVQAQGPQAVRAGGFGLGLSICRELAQLMGGEVGVDSQPGQGSCFWLELPLPAADAATTQSSGLTLMDGQPLQGVHVLVAEDNAVNMLIVAAMLEGWGAEVTQVGDGAQAVAAVREAARRGQPVDLVLMDLQMPEMDGLAATRRLRLDWTHQQLPIVALTAAALQHEQDEALAAGMDGFLTKPIDPPRTRQMVMRLLGLPSR</sequence>
<dbReference type="SUPFAM" id="SSF47384">
    <property type="entry name" value="Homodimeric domain of signal transducing histidine kinase"/>
    <property type="match status" value="1"/>
</dbReference>
<dbReference type="InterPro" id="IPR003661">
    <property type="entry name" value="HisK_dim/P_dom"/>
</dbReference>
<feature type="domain" description="PAS" evidence="15">
    <location>
        <begin position="108"/>
        <end position="145"/>
    </location>
</feature>
<dbReference type="InterPro" id="IPR011006">
    <property type="entry name" value="CheY-like_superfamily"/>
</dbReference>
<evidence type="ECO:0000256" key="7">
    <source>
        <dbReference type="ARBA" id="ARBA00023012"/>
    </source>
</evidence>
<evidence type="ECO:0000256" key="9">
    <source>
        <dbReference type="ARBA" id="ARBA00058004"/>
    </source>
</evidence>
<dbReference type="CDD" id="cd17546">
    <property type="entry name" value="REC_hyHK_CKI1_RcsC-like"/>
    <property type="match status" value="1"/>
</dbReference>
<dbReference type="NCBIfam" id="TIGR00229">
    <property type="entry name" value="sensory_box"/>
    <property type="match status" value="1"/>
</dbReference>
<keyword evidence="5" id="KW-0732">Signal</keyword>
<keyword evidence="17" id="KW-1185">Reference proteome</keyword>
<dbReference type="AlphaFoldDB" id="A0A7C9TM02"/>
<comment type="catalytic activity">
    <reaction evidence="1">
        <text>ATP + protein L-histidine = ADP + protein N-phospho-L-histidine.</text>
        <dbReference type="EC" id="2.7.13.3"/>
    </reaction>
</comment>
<feature type="domain" description="Response regulatory" evidence="14">
    <location>
        <begin position="483"/>
        <end position="604"/>
    </location>
</feature>
<evidence type="ECO:0000256" key="11">
    <source>
        <dbReference type="PROSITE-ProRule" id="PRU00169"/>
    </source>
</evidence>
<comment type="function">
    <text evidence="9">Member of the two-component regulatory system BvgS/BvgA. Phosphorylates BvgA via a four-step phosphorelay in response to environmental signals.</text>
</comment>
<keyword evidence="8" id="KW-0843">Virulence</keyword>
<evidence type="ECO:0000256" key="2">
    <source>
        <dbReference type="ARBA" id="ARBA00012438"/>
    </source>
</evidence>
<evidence type="ECO:0000256" key="12">
    <source>
        <dbReference type="SAM" id="MobiDB-lite"/>
    </source>
</evidence>
<gene>
    <name evidence="16" type="ORF">G3A44_17355</name>
</gene>
<dbReference type="InterPro" id="IPR036097">
    <property type="entry name" value="HisK_dim/P_sf"/>
</dbReference>
<dbReference type="GO" id="GO:0000155">
    <property type="term" value="F:phosphorelay sensor kinase activity"/>
    <property type="evidence" value="ECO:0007669"/>
    <property type="project" value="InterPro"/>
</dbReference>
<evidence type="ECO:0000256" key="1">
    <source>
        <dbReference type="ARBA" id="ARBA00000085"/>
    </source>
</evidence>
<dbReference type="InterPro" id="IPR035965">
    <property type="entry name" value="PAS-like_dom_sf"/>
</dbReference>
<dbReference type="PANTHER" id="PTHR43047">
    <property type="entry name" value="TWO-COMPONENT HISTIDINE PROTEIN KINASE"/>
    <property type="match status" value="1"/>
</dbReference>
<evidence type="ECO:0000313" key="16">
    <source>
        <dbReference type="EMBL" id="NDY92962.1"/>
    </source>
</evidence>
<dbReference type="Pfam" id="PF00072">
    <property type="entry name" value="Response_reg"/>
    <property type="match status" value="1"/>
</dbReference>
<evidence type="ECO:0000256" key="3">
    <source>
        <dbReference type="ARBA" id="ARBA00022553"/>
    </source>
</evidence>
<dbReference type="SMART" id="SM00448">
    <property type="entry name" value="REC"/>
    <property type="match status" value="1"/>
</dbReference>
<feature type="region of interest" description="Disordered" evidence="12">
    <location>
        <begin position="58"/>
        <end position="80"/>
    </location>
</feature>
<feature type="domain" description="Histidine kinase" evidence="13">
    <location>
        <begin position="242"/>
        <end position="460"/>
    </location>
</feature>
<feature type="modified residue" description="4-aspartylphosphate" evidence="11">
    <location>
        <position position="537"/>
    </location>
</feature>
<dbReference type="PROSITE" id="PS50109">
    <property type="entry name" value="HIS_KIN"/>
    <property type="match status" value="1"/>
</dbReference>
<keyword evidence="6" id="KW-0418">Kinase</keyword>
<evidence type="ECO:0000256" key="10">
    <source>
        <dbReference type="ARBA" id="ARBA00070152"/>
    </source>
</evidence>
<dbReference type="RefSeq" id="WP_163459016.1">
    <property type="nucleotide sequence ID" value="NZ_JAAGOH010000025.1"/>
</dbReference>
<dbReference type="PROSITE" id="PS50110">
    <property type="entry name" value="RESPONSE_REGULATORY"/>
    <property type="match status" value="1"/>
</dbReference>
<proteinExistence type="predicted"/>